<dbReference type="PANTHER" id="PTHR43479:SF11">
    <property type="entry name" value="ACREF_ENVCD OPERON REPRESSOR-RELATED"/>
    <property type="match status" value="1"/>
</dbReference>
<evidence type="ECO:0000256" key="1">
    <source>
        <dbReference type="ARBA" id="ARBA00023125"/>
    </source>
</evidence>
<evidence type="ECO:0000313" key="5">
    <source>
        <dbReference type="Proteomes" id="UP000461880"/>
    </source>
</evidence>
<feature type="domain" description="HTH tetR-type" evidence="3">
    <location>
        <begin position="37"/>
        <end position="97"/>
    </location>
</feature>
<evidence type="ECO:0000259" key="3">
    <source>
        <dbReference type="PROSITE" id="PS50977"/>
    </source>
</evidence>
<evidence type="ECO:0000256" key="2">
    <source>
        <dbReference type="PROSITE-ProRule" id="PRU00335"/>
    </source>
</evidence>
<dbReference type="Proteomes" id="UP000461880">
    <property type="component" value="Unassembled WGS sequence"/>
</dbReference>
<dbReference type="Gene3D" id="1.10.357.10">
    <property type="entry name" value="Tetracycline Repressor, domain 2"/>
    <property type="match status" value="1"/>
</dbReference>
<dbReference type="SUPFAM" id="SSF46689">
    <property type="entry name" value="Homeodomain-like"/>
    <property type="match status" value="1"/>
</dbReference>
<gene>
    <name evidence="4" type="ORF">FYJ51_00400</name>
</gene>
<keyword evidence="5" id="KW-1185">Reference proteome</keyword>
<dbReference type="GO" id="GO:0003677">
    <property type="term" value="F:DNA binding"/>
    <property type="evidence" value="ECO:0007669"/>
    <property type="project" value="UniProtKB-UniRule"/>
</dbReference>
<reference evidence="4 5" key="1">
    <citation type="submission" date="2019-08" db="EMBL/GenBank/DDBJ databases">
        <title>In-depth cultivation of the pig gut microbiome towards novel bacterial diversity and tailored functional studies.</title>
        <authorList>
            <person name="Wylensek D."/>
            <person name="Hitch T.C.A."/>
            <person name="Clavel T."/>
        </authorList>
    </citation>
    <scope>NUCLEOTIDE SEQUENCE [LARGE SCALE GENOMIC DNA]</scope>
    <source>
        <strain evidence="4 5">Oil+RF-744-GAM-WT-6</strain>
    </source>
</reference>
<name>A0A7X2NPV6_9FIRM</name>
<dbReference type="PRINTS" id="PR00455">
    <property type="entry name" value="HTHTETR"/>
</dbReference>
<dbReference type="InterPro" id="IPR009057">
    <property type="entry name" value="Homeodomain-like_sf"/>
</dbReference>
<feature type="DNA-binding region" description="H-T-H motif" evidence="2">
    <location>
        <begin position="60"/>
        <end position="79"/>
    </location>
</feature>
<dbReference type="InterPro" id="IPR001647">
    <property type="entry name" value="HTH_TetR"/>
</dbReference>
<dbReference type="PROSITE" id="PS50977">
    <property type="entry name" value="HTH_TETR_2"/>
    <property type="match status" value="1"/>
</dbReference>
<evidence type="ECO:0000313" key="4">
    <source>
        <dbReference type="EMBL" id="MSS57371.1"/>
    </source>
</evidence>
<accession>A0A7X2NPV6</accession>
<dbReference type="PANTHER" id="PTHR43479">
    <property type="entry name" value="ACREF/ENVCD OPERON REPRESSOR-RELATED"/>
    <property type="match status" value="1"/>
</dbReference>
<dbReference type="Pfam" id="PF00440">
    <property type="entry name" value="TetR_N"/>
    <property type="match status" value="1"/>
</dbReference>
<proteinExistence type="predicted"/>
<keyword evidence="1 2" id="KW-0238">DNA-binding</keyword>
<protein>
    <submittedName>
        <fullName evidence="4">TetR/AcrR family transcriptional regulator</fullName>
    </submittedName>
</protein>
<organism evidence="4 5">
    <name type="scientific">Stecheria intestinalis</name>
    <dbReference type="NCBI Taxonomy" id="2606630"/>
    <lineage>
        <taxon>Bacteria</taxon>
        <taxon>Bacillati</taxon>
        <taxon>Bacillota</taxon>
        <taxon>Erysipelotrichia</taxon>
        <taxon>Erysipelotrichales</taxon>
        <taxon>Erysipelotrichaceae</taxon>
        <taxon>Stecheria</taxon>
    </lineage>
</organism>
<dbReference type="InterPro" id="IPR050624">
    <property type="entry name" value="HTH-type_Tx_Regulator"/>
</dbReference>
<sequence length="223" mass="25799">MIFQNIFYCFLFKVHVFCVMMEKHEVEDMGLIEQKKADKRRRLLESAYSLFAEKGAASTSIAEICEKSGIAKGTFYLYFEDKQDLEQNLNSRISHFLYSDGLEYAIAHHTESVSENVVGLMDYLIDRFEADNDLLKVLRRGFTWDFSLHPKEGTGENPDFLKAKKFLDEDPALNGVDQDEFLKKLCVTFSMVADTAYFAILYQIPGTMDEMKPILEEMIRKAF</sequence>
<dbReference type="EMBL" id="VUMN01000001">
    <property type="protein sequence ID" value="MSS57371.1"/>
    <property type="molecule type" value="Genomic_DNA"/>
</dbReference>
<comment type="caution">
    <text evidence="4">The sequence shown here is derived from an EMBL/GenBank/DDBJ whole genome shotgun (WGS) entry which is preliminary data.</text>
</comment>
<dbReference type="AlphaFoldDB" id="A0A7X2NPV6"/>